<sequence length="148" mass="17390">GFEKGSKGVKRKKVIKIITESNAFQHLKVYNEAKKYFNLLSKKFDVHVVSHVDLKWKKKRKNNLKGFQYKSINCNKIHKEVLIEQVVEKYAPKSKKKDIIVIEDGPLNIPKLVKEGYSVFHPAWHGYCKDLEGQAFKNWKNLYNMINK</sequence>
<feature type="non-terminal residue" evidence="1">
    <location>
        <position position="1"/>
    </location>
</feature>
<evidence type="ECO:0008006" key="2">
    <source>
        <dbReference type="Google" id="ProtNLM"/>
    </source>
</evidence>
<proteinExistence type="predicted"/>
<protein>
    <recommendedName>
        <fullName evidence="2">FCP1 homology domain-containing protein</fullName>
    </recommendedName>
</protein>
<evidence type="ECO:0000313" key="1">
    <source>
        <dbReference type="EMBL" id="GAG97867.1"/>
    </source>
</evidence>
<comment type="caution">
    <text evidence="1">The sequence shown here is derived from an EMBL/GenBank/DDBJ whole genome shotgun (WGS) entry which is preliminary data.</text>
</comment>
<reference evidence="1" key="1">
    <citation type="journal article" date="2014" name="Front. Microbiol.">
        <title>High frequency of phylogenetically diverse reductive dehalogenase-homologous genes in deep subseafloor sedimentary metagenomes.</title>
        <authorList>
            <person name="Kawai M."/>
            <person name="Futagami T."/>
            <person name="Toyoda A."/>
            <person name="Takaki Y."/>
            <person name="Nishi S."/>
            <person name="Hori S."/>
            <person name="Arai W."/>
            <person name="Tsubouchi T."/>
            <person name="Morono Y."/>
            <person name="Uchiyama I."/>
            <person name="Ito T."/>
            <person name="Fujiyama A."/>
            <person name="Inagaki F."/>
            <person name="Takami H."/>
        </authorList>
    </citation>
    <scope>NUCLEOTIDE SEQUENCE</scope>
    <source>
        <strain evidence="1">Expedition CK06-06</strain>
    </source>
</reference>
<organism evidence="1">
    <name type="scientific">marine sediment metagenome</name>
    <dbReference type="NCBI Taxonomy" id="412755"/>
    <lineage>
        <taxon>unclassified sequences</taxon>
        <taxon>metagenomes</taxon>
        <taxon>ecological metagenomes</taxon>
    </lineage>
</organism>
<accession>X1CY60</accession>
<dbReference type="Gene3D" id="3.40.50.1000">
    <property type="entry name" value="HAD superfamily/HAD-like"/>
    <property type="match status" value="1"/>
</dbReference>
<name>X1CY60_9ZZZZ</name>
<dbReference type="AlphaFoldDB" id="X1CY60"/>
<dbReference type="InterPro" id="IPR023214">
    <property type="entry name" value="HAD_sf"/>
</dbReference>
<dbReference type="EMBL" id="BART01026518">
    <property type="protein sequence ID" value="GAG97867.1"/>
    <property type="molecule type" value="Genomic_DNA"/>
</dbReference>
<gene>
    <name evidence="1" type="ORF">S01H4_47278</name>
</gene>